<dbReference type="PROSITE" id="PS00330">
    <property type="entry name" value="HEMOLYSIN_CALCIUM"/>
    <property type="match status" value="9"/>
</dbReference>
<accession>A0A517M1F9</accession>
<dbReference type="GO" id="GO:0016020">
    <property type="term" value="C:membrane"/>
    <property type="evidence" value="ECO:0007669"/>
    <property type="project" value="InterPro"/>
</dbReference>
<dbReference type="RefSeq" id="WP_145346112.1">
    <property type="nucleotide sequence ID" value="NZ_CP036261.1"/>
</dbReference>
<evidence type="ECO:0000256" key="2">
    <source>
        <dbReference type="ARBA" id="ARBA00022525"/>
    </source>
</evidence>
<dbReference type="InterPro" id="IPR006644">
    <property type="entry name" value="Cadg"/>
</dbReference>
<dbReference type="SUPFAM" id="SSF51120">
    <property type="entry name" value="beta-Roll"/>
    <property type="match status" value="6"/>
</dbReference>
<dbReference type="InterPro" id="IPR002105">
    <property type="entry name" value="Dockerin_1_rpt"/>
</dbReference>
<dbReference type="InterPro" id="IPR001343">
    <property type="entry name" value="Hemolysn_Ca-bd"/>
</dbReference>
<dbReference type="KEGG" id="ruv:EC9_29020"/>
<dbReference type="EMBL" id="CP036261">
    <property type="protein sequence ID" value="QDS88710.1"/>
    <property type="molecule type" value="Genomic_DNA"/>
</dbReference>
<dbReference type="GO" id="GO:0004553">
    <property type="term" value="F:hydrolase activity, hydrolyzing O-glycosyl compounds"/>
    <property type="evidence" value="ECO:0007669"/>
    <property type="project" value="InterPro"/>
</dbReference>
<dbReference type="SMART" id="SM00736">
    <property type="entry name" value="CADG"/>
    <property type="match status" value="1"/>
</dbReference>
<gene>
    <name evidence="5" type="primary">cya_1</name>
    <name evidence="5" type="ORF">EC9_29020</name>
</gene>
<keyword evidence="6" id="KW-1185">Reference proteome</keyword>
<dbReference type="PRINTS" id="PR00313">
    <property type="entry name" value="CABNDNGRPT"/>
</dbReference>
<reference evidence="5 6" key="1">
    <citation type="submission" date="2019-02" db="EMBL/GenBank/DDBJ databases">
        <title>Deep-cultivation of Planctomycetes and their phenomic and genomic characterization uncovers novel biology.</title>
        <authorList>
            <person name="Wiegand S."/>
            <person name="Jogler M."/>
            <person name="Boedeker C."/>
            <person name="Pinto D."/>
            <person name="Vollmers J."/>
            <person name="Rivas-Marin E."/>
            <person name="Kohn T."/>
            <person name="Peeters S.H."/>
            <person name="Heuer A."/>
            <person name="Rast P."/>
            <person name="Oberbeckmann S."/>
            <person name="Bunk B."/>
            <person name="Jeske O."/>
            <person name="Meyerdierks A."/>
            <person name="Storesund J.E."/>
            <person name="Kallscheuer N."/>
            <person name="Luecker S."/>
            <person name="Lage O.M."/>
            <person name="Pohl T."/>
            <person name="Merkel B.J."/>
            <person name="Hornburger P."/>
            <person name="Mueller R.-W."/>
            <person name="Bruemmer F."/>
            <person name="Labrenz M."/>
            <person name="Spormann A.M."/>
            <person name="Op den Camp H."/>
            <person name="Overmann J."/>
            <person name="Amann R."/>
            <person name="Jetten M.S.M."/>
            <person name="Mascher T."/>
            <person name="Medema M.H."/>
            <person name="Devos D.P."/>
            <person name="Kaster A.-K."/>
            <person name="Ovreas L."/>
            <person name="Rohde M."/>
            <person name="Galperin M.Y."/>
            <person name="Jogler C."/>
        </authorList>
    </citation>
    <scope>NUCLEOTIDE SEQUENCE [LARGE SCALE GENOMIC DNA]</scope>
    <source>
        <strain evidence="5 6">EC9</strain>
    </source>
</reference>
<dbReference type="Gene3D" id="2.60.40.10">
    <property type="entry name" value="Immunoglobulins"/>
    <property type="match status" value="1"/>
</dbReference>
<evidence type="ECO:0000259" key="4">
    <source>
        <dbReference type="SMART" id="SM00736"/>
    </source>
</evidence>
<dbReference type="InterPro" id="IPR011049">
    <property type="entry name" value="Serralysin-like_metalloprot_C"/>
</dbReference>
<dbReference type="PANTHER" id="PTHR38340">
    <property type="entry name" value="S-LAYER PROTEIN"/>
    <property type="match status" value="1"/>
</dbReference>
<evidence type="ECO:0000256" key="1">
    <source>
        <dbReference type="ARBA" id="ARBA00004613"/>
    </source>
</evidence>
<dbReference type="InterPro" id="IPR018511">
    <property type="entry name" value="Hemolysin-typ_Ca-bd_CS"/>
</dbReference>
<feature type="domain" description="Dystroglycan-type cadherin-like" evidence="4">
    <location>
        <begin position="6265"/>
        <end position="6366"/>
    </location>
</feature>
<comment type="subcellular location">
    <subcellularLocation>
        <location evidence="1">Secreted</location>
    </subcellularLocation>
</comment>
<dbReference type="SUPFAM" id="SSF49313">
    <property type="entry name" value="Cadherin-like"/>
    <property type="match status" value="1"/>
</dbReference>
<dbReference type="OrthoDB" id="280194at2"/>
<proteinExistence type="predicted"/>
<dbReference type="InterPro" id="IPR013783">
    <property type="entry name" value="Ig-like_fold"/>
</dbReference>
<protein>
    <submittedName>
        <fullName evidence="5">Bifunctional hemolysin/adenylate cyclase</fullName>
    </submittedName>
</protein>
<dbReference type="GO" id="GO:0005509">
    <property type="term" value="F:calcium ion binding"/>
    <property type="evidence" value="ECO:0007669"/>
    <property type="project" value="InterPro"/>
</dbReference>
<sequence length="6526" mass="686902">MKSKPRRSPKRSRRKPKLIDKLYRRRANFECLESRLLLAATPDLISASEVNFVGTAGTDAVYLRIDAGKLEFSSDGIAWNNDLSPSAGIQSMTISSASEIAVNLGNGDDRLHLDSSLNALPVGASLTFNAGGNNDTLFAEVTGNDDFQLSANQLIAGAATFTFNSVENAELTGSNGTNSFELSGWNGSATLKGAAGNDQYQLDSASSSVSIVDTDDGDAFAPTSGKSKLVTGLSDLVDAVDDLSETGPLGQDVPFLDSDTGQTIGGFLDLADILDVYVVDKIRSQSSGTKLHSLVKTLDVTDSSGPLTGDVSVTGTLLAGGGMNLDVTLDVSRVSPVELNVFAGELQSLLTLPDDTKLFGDLTTRVQWQFEIGVDAAGNYIGNFNTADMIVTATVDENLDFEARAGFLGVNAAGPLDLDMQITVDTNNLPSVDVTTLGQTIHTASDDLTMSLDVTPLVGITGVGSASLQYVNARAYDSTIEPSITKTNFDDIEPFYNTDAGTLRTLLVDDFHSLLQIFGPAALAVPVPYTGAMFADVFDLADLYDQQIVDKLPLIPDVGANFSTIQQLTALTAPVLSGVNYSDQSIHFVLGISETLPDSQYDLMVSDFGSFTGIENANKLNVASPAVAMSFPFEMDLTTVGTPLDAAALVTSLNGGEGVNTVGSISGTSSGPVIDSAETAVDESTVMLFDVDAEFGGTDALVGRVIEITSGTGAGQSRTIVANSLDTITVDSPWDVIPDATSAYAVAAADMQVQLSSGTSFTVDLDFDPNTATVASLVAKIFDAAETAGVSTPRTVGVAGDWELDVQVETDGLVLKDRTTSGSSILGTVAAEIIVDSGSDPDPADNNTLTGSGFIAGALVGRTVELLDGPGGNVVDSRQIIGNSNTVLTLNGPWDDAVSVGTHFRIPTTFILAALNGSSTVTDLGLSGAGAQLPFRTTTGINVAGGMPVSLSGDASSDITITLGGSTGSFGVNLDGASTGQEIVDRIRAAIPTSLKAAASGDPAKFEVILADSGAIYLVDRAAAGTRSSFQVSGVAAGDLFAKPAEMLDADLNDDPVADERVIVMTAPAKTISGDPLHGDTPVKHFYLAENAGSLPHVSTSLSVNAAAATGTAQWGALGVAFQGGTVTTLTPFTAAITIDPRDPEPSPTGTPLPLPASLSSIKQLLSDPNFLIAGRAAVVAGQAQLDLDVVPDPSVVITNSVGAGAAEIQTTIDFSTDTSTGSNQISVVSADPTFQNVTANDTKTLLEAVQELTIDDLMSALRDARDYLLELQSQSELAENLPGLPISIGELFDFGTKFQLQIDKLAEADPQTLQELASQLDTLLDDVIPLTAAMSFDAAAQDLKLALRLDLDAILNAPYPLNLNISDLGTDLSTLGLSTVGSIVDVTSASPLDVTADGTIKLDVGIDLSNASVPAPFLYGDSAANSGTGASFSISAKNENLSFPVLFGSMQVDVASGSFVLDTDGFGVATAGAEYSVGLINDAILGTTAHAKAAALPSRTSVSIAGEADSQFTLEFPNSVIPASAPTAIFPVINVNVGDLNAPASPSTSSVTTNLVGGAGNWPRFGSLAQNFSLSDSMNGFKLGFSELFTKLDESLDTSLFGLEIPMVGTQLAEASDFLLQIRDTVTDNLGLLSDVLTPDSIRQSLFDALGPGGLGWLQDSDDADSAINIEDVQTTFEKTTPSGGRELVVGVEYDLDLMMPPELLDFPVALDLLLPGLGLDIDALAQVMIGFHLPLKVGISTADGVYIDVNLAKDLDVSLDVSLPSSIVSMAGDPQLTFTSATVLNPEPTLFRDRGSWILDGFKVGQIIKVADSDDDSQVFNEGEYVIKSIDTAGTTLTLFANQLDAAEIRSQGPLEDFHVTVSKVSMTGGSNLTFTSPRTISRDTGTWFDDGFRIGDHVQFSGTANNNTIYTIAALAADGKTIQVEQTVASESNVANVFASIGTLNYASSGAPTSSGNQSSEADPIGYFHGFDATMGILPYRVWDATPGESELTGTFQFDLLDPNVIGGKERLSVNDLRGINTRQKAPPGGFAAAPLSNLMTITTDPNDPVDLRDIILNIETALPPGSAFAPYRSELTISNWNFYVNNSLLTENNRTEGEIHFDDVQFEFVSFMRDFVGPGLQRLDVAFEAFEPITNFLESEAFPILSLLFGRSNYISAAGTFGGEAEVGDYLGASVAIKQLVHGGTPFERDALIEFFSDIFNSNPWDDVAVLPIDQLIGSAWIDVGGFTVDFEKARDTAQTKPIAPVSDAANVVAPANESLEEYYARRGWDDTPTRLFGDIDDKPLALTGASTLTFEAGTSRIGRASNGAKTELEVLFLPSNWSEGQIVRASGSWLADGFQEQMYLTFDAQLPPGGAASAYDGQAFRIIEATATHLTVEWGDAAGLTTAPTVEFGTFSGNFATWKTDGFEVGQTIEVKGTDENDGTATVTAVTAAYITITKTGGVVDETIDSRNGVSITAANPDGTKGSIFGQIMALARDPQQASLAGAAANSFIVTQLLPGRNAIDGVLSGAGLALTTKIDPIDFPMLKDERNAFGVLLGDTTFYGAEVKATGDILPEERVLIPDGFGNLDFLLDGYNLVEVQLAEHDSMLMNYGTPELYVALYQDFPLSKEKFFCEVPGLGFTCDAIPLTEIAPTPFISINFEARADFAIGWDATGLGLFGKTGNPHDLVEGFYFDDSEGIAPTPSLLVNDDRSGDERTNFGNFSYSTGLGAASTSNANSLLNDEPQARVLGGIGGGVYIGYSKFGLNFKLGTELTFLVGWDWNLHDPDNSDSLYRVRASEFDTLTGFGTDAGHVAADAYDEGFRFEVRWDLFTKLKVFVTIVDLRINIITVGRTLPVDIPTFIEPNLGSLDGASLLTLGFLPTDNVLYVGAYGEYNHDTDRQDIVVSGQNYHKIFRNVASISGVAGAGDDIVIVSQDVLLPTSLSGGLGNDILIAGGGRSLLYGNEGNDYLKGGPVDDILRGGDGDDTIFGGDGNDTISGGIGRDIIRGWRDDDDIDGGDDNDAIDGGTGADTITGGWGDDIILGGLGRDTIYGGDGRDTIEGGRDADTIYGDGSTTAIDLVLHGDVIYGGLGNDTIDGGSGPDRIFGQQHNDRLLGGVGNDLLDGGGASDRMFGGDNDDLLQSRDGNDILNGEAGDDTFHVNFQGGKANSLIQVLESGPASDTDVFVAFGTLYDDHFLLRASADGSNAFVAMLNDPDHDITDLDYDPAVERINYLGVERILINGSLGDDHFAVDDTAAEITINGEAGDDTFQIGQLFRSERNEQDANVSVGDVFATIETTRGFLSNGISKPLTVNGGLGSDRFIVFHNRAVLSLNGDEGDDNFEVRAFALAGSQEPQRERTDISGGAGADLVQYAVNAPVNINGGDGFDTLIVIGTEFGDDFVVTDGGVFGGGLTINFTNIESLRVDGAEGNDRFFVESTGETFLTELFGGLGEDTFNMSGDTPPVVSNDLKGHSGIIANDVTYSDDVRYKELTIYGVSANVADNDEPFVVIRESNGSTIITEDSTSNFLDYYDVVLSRAPMPGFDVFVKALAPLLTPDQREMGALAFRLRGPAGSDEKADGSALTLRFTAENWYIPQRVEILADSEVQTDTGQLFTRPEIKQAVPYDGSFTYDDSAFEGVRSAVINHLVTSVVATLEGKPVGLVGSPTFTIDTDRRFFEFLGEDVTVTLDDGRIQTRRIIDATLVDGRMKLTVDRAWLAGTGVPNTTSNFSIDLDGTLLSGNPAIDATNPTFTITNPIAGNAALSSPDDLLGRQVTIIDGLGIGQSRFITGVTGSVGDANLTLTLDRGWLLSDMPDTDSSYQIRIDDAIVGRVTAIDESPTALPADKNFLPTLDNRTTFSDIDTNFRLTSNGVEGLRGAVLQIIGGPGAGQERLILGTVDDNTLILNGSWRTNPVAGETLYRITRYDGLPTASVSVEIKDNDKAGLIVDETRGYQNGDVADSDTVTAVIEGGDGDHLGEQDVVRVRLTRAPVGVVNVKLVYEGAQLELQNLDGTPISNNELTFGANWSEFQDVRVVAEADGLREGFHTSQIDFVISDLAGGGISTASDADRTLATTDQFIISSDAPVEFVGLIQQPIAISNVTYNSQTLSIYDPINAPKAGSSGAPVYEIVSNKIVFRANGEYTTVVGNGLSVSYTYTDPGFAGAFTRPIVAKINDVDAPTVLVRETGGSTDVIEVTKVDGPTKPNEIPESFHTGDSPFEDLFEVVLTAMPDNGVGGGSVQILVTPDITKTTRTGGIRTDDIQVELFDYDLVLGPRMVSDGNGNFYVTFTQSNWDVPVRIGVRAKDDAVVDGGDTKVFADGPNTLSQILGPVVVDGAGGEGSLVGISPPVTLPNETNVKESTGNVDTVAGTSVQFTLDAAQKTELGLQTDLSDIGELVGKTIEITGVTTGDPNDPVVGQFRLISAATRLDNVVTLTTNEAFDVSDDDLIRSYAITSESLNFFVNEAELVDFMFIHDEDSPADSDGFLTANRLWGLNMGPDVTIGNRLRAGGITYGNLEVLQIDLGSGNNNFQVLGTHTRPEDLETPEVEFFQTWTFLNTGNDIVWNGVQGDTITVDVDAADQIVTSGNVSSSTNATQSSFATLRDASGSFGTTDSLVGYKLLINPGTGTEQVRTILGNNDDTLTLDGVWEKLPDTSDTYAIKKLADGSLAINAQDGNDIADASGSTLGVVVFGGLGNDTITGGSGDDILFGDQGRVDFFSEEDLNGNYSIVTRLGTAPAPITGTVDGDFNISQNLRDSQADFPEADGFDSGLVGLFVDINNGTGFLQQPRLITANTDKSLTISPNFTETLDATSAYRISTYPEDQTDGVRREANLILTVNDGEGGNDAIIGGLGGDQILGGAGNDDIDGQDGDDVILGDNGSIDRTSVPAVGAAGFKSLIAQVRTKSPAIGGSDRISGGNDNDIILAGTGTDYVNFSRDANPLTPESGNDLIVGDNGMAEFDIASGESILVRIETNAANRGDQDFITAGAGEKIIFGGAGGDELLAGSDNEPDIVVGDEGVAIFDDVTGIVSIVSTATPAIGGDDIIAAGNALNILFGGNGADDIRGGSLRDIIIGDNGVANFDAAGILVDITTSDSSEGAGDNIDSGDGDDIVFGGAGSDFINIDRTTLALLGPDTGNDLILGDHGRATFVVAGVTSSLTLFESIDPTIGDADHIFSGGGEDIVLGGTGGDTILGGDDHDILLGDHGRLDNTLVINHDPASYCTAIDIAPHSANQPVLSIFTGDSDGGGNDTIHGDAGDDFILGQQGDDILFGDDGDDDITGGHNVLGGKDGNDTIHGGNDSDVVLGDNGLILRTEITVSPTTWDRYPAPHADAIRQVQRFDDIDLISGDDTIFGDAGRDILHGQRGNDQIDGGADDDEIIGGLGDDTLRGGAGPDIVLGDVGYIHRTLNADGTARLNLDGTPHREVYLEETATLVGTIDLDTTPLRSIDADLAAKILQADMVVLAGNYNSDGSRALQPDNDAWRTSLLLLDFEPAGHDTIFGDDGDDVLIGQRGNDNLSGNAGNDSVFGDGLSNLSPMQTDLPHVFNGIRLSGLTAPQHTLTTADSCGWAFMNPATLYPEVMDLNSAFDIDFSSANTLPDVTDAVLNQVGAGPLTLPDGTSISPMLAIVPAVVGHESVLPGNDTIDGGDGDDLLVGDNGSVFSPLKSGLSEIDAAASDAQDALAAVKHTLSTLAIDFDHVQHAIHQVAVTKTIEIGRDNIVGGDGADQIIGDDGQIVASFVTGLPVEESDFVDAGLEKHQSLRDLQHAAIDLENVLFEAHYQVLNQLIAANISSGADHDHHDLLIGNDTIDGQQGDDLVIGDRGTILTPAVNGQRLDQVELDSPIDASVWQAARDALTAQQALVHSGLTSHIATDHNRDSRTIAESTLANIIADYRYELQIGDDTIAGDLGDDTLIGDFGILINPVVLQNPSTPAESSELDNNLSDLLNDVHDFLVERHHEFDFDDLHARYTHPEFAHRGGTSQEVKILAGNDVMHGDAGDDVILGDSLAILTIHLSETPDLLYDYPDPGAVEFDYLWRENFELATQYRRDGGMSEISNDVIYGGLGDDLLYGQHRDDDLYGEEGDDLVYGGDGGDDTVDGGSGVNDARGRGDDLPKQAPLQRLKQLVFATVGKVFSPLLKNVAADAARQGNPLAIDNDPDIVFNSILAEGVWFEASGLTPNSSIMFAWGYEPGLTLLSEFGVILSIADPSVTIIATSDANGNATGTVPIPLSAIGQEYLFQAFEVAATPTASNLARLNFAGAPLVVSENNAAPELVDELPSFVATVGERFTFDIADDPFVDSDSDHSLIYETRLTDGSPLPSWLSFNPHDLSFDAAHIPSDGSWSIIVTAIDRGTPVKYSSTTFALRAYSDRSIWQNAINQTDVNQDGMVTAVDADLILDGLRSRTFQSLPAQRTESEGLLDVNGDQRLTPIDALRVLNILNAEQLHNSTSETITPPVADSSQRDAFEEAEWIDQESSASFLRVDKATQFPTPTANRYSGSIPVDAVDAALTDDEPTSQEEWHELIDTALGEFNN</sequence>
<dbReference type="InterPro" id="IPR036439">
    <property type="entry name" value="Dockerin_dom_sf"/>
</dbReference>
<dbReference type="Pfam" id="PF00404">
    <property type="entry name" value="Dockerin_1"/>
    <property type="match status" value="1"/>
</dbReference>
<evidence type="ECO:0000313" key="5">
    <source>
        <dbReference type="EMBL" id="QDS88710.1"/>
    </source>
</evidence>
<dbReference type="InterPro" id="IPR050557">
    <property type="entry name" value="RTX_toxin/Mannuronan_C5-epim"/>
</dbReference>
<evidence type="ECO:0000256" key="3">
    <source>
        <dbReference type="SAM" id="MobiDB-lite"/>
    </source>
</evidence>
<dbReference type="Proteomes" id="UP000319557">
    <property type="component" value="Chromosome"/>
</dbReference>
<dbReference type="Gene3D" id="1.10.1330.10">
    <property type="entry name" value="Dockerin domain"/>
    <property type="match status" value="1"/>
</dbReference>
<feature type="region of interest" description="Disordered" evidence="3">
    <location>
        <begin position="6083"/>
        <end position="6106"/>
    </location>
</feature>
<dbReference type="InterPro" id="IPR015919">
    <property type="entry name" value="Cadherin-like_sf"/>
</dbReference>
<dbReference type="PANTHER" id="PTHR38340:SF1">
    <property type="entry name" value="S-LAYER PROTEIN"/>
    <property type="match status" value="1"/>
</dbReference>
<dbReference type="GO" id="GO:0005576">
    <property type="term" value="C:extracellular region"/>
    <property type="evidence" value="ECO:0007669"/>
    <property type="project" value="UniProtKB-SubCell"/>
</dbReference>
<keyword evidence="2" id="KW-0964">Secreted</keyword>
<organism evidence="5 6">
    <name type="scientific">Rosistilla ulvae</name>
    <dbReference type="NCBI Taxonomy" id="1930277"/>
    <lineage>
        <taxon>Bacteria</taxon>
        <taxon>Pseudomonadati</taxon>
        <taxon>Planctomycetota</taxon>
        <taxon>Planctomycetia</taxon>
        <taxon>Pirellulales</taxon>
        <taxon>Pirellulaceae</taxon>
        <taxon>Rosistilla</taxon>
    </lineage>
</organism>
<dbReference type="GO" id="GO:0000272">
    <property type="term" value="P:polysaccharide catabolic process"/>
    <property type="evidence" value="ECO:0007669"/>
    <property type="project" value="InterPro"/>
</dbReference>
<dbReference type="Gene3D" id="2.150.10.10">
    <property type="entry name" value="Serralysin-like metalloprotease, C-terminal"/>
    <property type="match status" value="7"/>
</dbReference>
<dbReference type="Pfam" id="PF00353">
    <property type="entry name" value="HemolysinCabind"/>
    <property type="match status" value="21"/>
</dbReference>
<name>A0A517M1F9_9BACT</name>
<evidence type="ECO:0000313" key="6">
    <source>
        <dbReference type="Proteomes" id="UP000319557"/>
    </source>
</evidence>